<dbReference type="RefSeq" id="WP_208610266.1">
    <property type="nucleotide sequence ID" value="NZ_FOMH01000010.1"/>
</dbReference>
<dbReference type="SMART" id="SM00633">
    <property type="entry name" value="Glyco_10"/>
    <property type="match status" value="1"/>
</dbReference>
<comment type="catalytic activity">
    <reaction evidence="1 9">
        <text>Endohydrolysis of (1-&gt;4)-beta-D-xylosidic linkages in xylans.</text>
        <dbReference type="EC" id="3.2.1.8"/>
    </reaction>
</comment>
<evidence type="ECO:0000256" key="2">
    <source>
        <dbReference type="ARBA" id="ARBA00007495"/>
    </source>
</evidence>
<dbReference type="PANTHER" id="PTHR31490">
    <property type="entry name" value="GLYCOSYL HYDROLASE"/>
    <property type="match status" value="1"/>
</dbReference>
<keyword evidence="3" id="KW-0858">Xylan degradation</keyword>
<keyword evidence="4 10" id="KW-0732">Signal</keyword>
<dbReference type="Pfam" id="PF00331">
    <property type="entry name" value="Glyco_hydro_10"/>
    <property type="match status" value="2"/>
</dbReference>
<reference evidence="13" key="1">
    <citation type="submission" date="2016-10" db="EMBL/GenBank/DDBJ databases">
        <authorList>
            <person name="Varghese N."/>
            <person name="Submissions S."/>
        </authorList>
    </citation>
    <scope>NUCLEOTIDE SEQUENCE [LARGE SCALE GENOMIC DNA]</scope>
    <source>
        <strain evidence="13">CGMCC 1.10370</strain>
    </source>
</reference>
<evidence type="ECO:0000259" key="11">
    <source>
        <dbReference type="PROSITE" id="PS51760"/>
    </source>
</evidence>
<organism evidence="12 13">
    <name type="scientific">Flavobacterium phragmitis</name>
    <dbReference type="NCBI Taxonomy" id="739143"/>
    <lineage>
        <taxon>Bacteria</taxon>
        <taxon>Pseudomonadati</taxon>
        <taxon>Bacteroidota</taxon>
        <taxon>Flavobacteriia</taxon>
        <taxon>Flavobacteriales</taxon>
        <taxon>Flavobacteriaceae</taxon>
        <taxon>Flavobacterium</taxon>
    </lineage>
</organism>
<keyword evidence="5 9" id="KW-0378">Hydrolase</keyword>
<evidence type="ECO:0000313" key="13">
    <source>
        <dbReference type="Proteomes" id="UP000199672"/>
    </source>
</evidence>
<evidence type="ECO:0000256" key="8">
    <source>
        <dbReference type="ARBA" id="ARBA00023326"/>
    </source>
</evidence>
<dbReference type="GO" id="GO:0045493">
    <property type="term" value="P:xylan catabolic process"/>
    <property type="evidence" value="ECO:0007669"/>
    <property type="project" value="UniProtKB-KW"/>
</dbReference>
<sequence length="558" mass="61946">MNKLYKMALLSCTVATVWSCANDSVLNFEYDKPESIANQEKIDAYKDLKTYVDRSSNPDFKLGAGISLSEYVSGGVVKRLVDRNFDEITMGYEMKHGAVVKNDGTFDFSGIDKLLTASNQSGVTVFGHTLCWHANQNATYLKSLIAPIIIPSTGGPSWDLVTENDFEADNTSNYEVNSNITASYTAAGQGANGVGRALKLTNTAVRANDWEAQLFVKFSPAVQAGEKYQLSMDVRSDVNASYSTQAHVTPGAYKHWDFFGTISSTPTWTTYTKEITVSAEQATCGAIAFNLGKAATNYYFDNITLKKYNPTGGSTIIEKTAEEKKNIIDQSLEKWISEMMKKCSPAVKAWDVVNEPMDDGKPYELKTGVGKTLASDEFFWQDYLGKDYAVEAFRLARKYGNPADKLFINDYNLEYNLDKCKGLIKYVEYIESKGQKVDGIATQMHISINSNKENIASMFQLLAATGKLIKVSELDIAVGTSNVTANMLQKQAEMYKYVVDMYTKHIPAKQRYGITVWGVTDSKKDSSWLPGEKQALWDLQFTRKSAYTGFADGLNGMK</sequence>
<dbReference type="PRINTS" id="PR00134">
    <property type="entry name" value="GLHYDRLASE10"/>
</dbReference>
<keyword evidence="8 9" id="KW-0624">Polysaccharide degradation</keyword>
<evidence type="ECO:0000256" key="9">
    <source>
        <dbReference type="RuleBase" id="RU361174"/>
    </source>
</evidence>
<protein>
    <recommendedName>
        <fullName evidence="9">Beta-xylanase</fullName>
        <ecNumber evidence="9">3.2.1.8</ecNumber>
    </recommendedName>
</protein>
<dbReference type="EC" id="3.2.1.8" evidence="9"/>
<dbReference type="SUPFAM" id="SSF49785">
    <property type="entry name" value="Galactose-binding domain-like"/>
    <property type="match status" value="1"/>
</dbReference>
<evidence type="ECO:0000256" key="6">
    <source>
        <dbReference type="ARBA" id="ARBA00023277"/>
    </source>
</evidence>
<proteinExistence type="inferred from homology"/>
<gene>
    <name evidence="12" type="ORF">SAMN05216297_110256</name>
</gene>
<dbReference type="SUPFAM" id="SSF51445">
    <property type="entry name" value="(Trans)glycosidases"/>
    <property type="match status" value="1"/>
</dbReference>
<dbReference type="PROSITE" id="PS51760">
    <property type="entry name" value="GH10_2"/>
    <property type="match status" value="1"/>
</dbReference>
<dbReference type="InterPro" id="IPR017853">
    <property type="entry name" value="GH"/>
</dbReference>
<feature type="domain" description="GH10" evidence="11">
    <location>
        <begin position="54"/>
        <end position="553"/>
    </location>
</feature>
<evidence type="ECO:0000313" key="12">
    <source>
        <dbReference type="EMBL" id="SFD67228.1"/>
    </source>
</evidence>
<evidence type="ECO:0000256" key="7">
    <source>
        <dbReference type="ARBA" id="ARBA00023295"/>
    </source>
</evidence>
<dbReference type="Gene3D" id="3.20.20.80">
    <property type="entry name" value="Glycosidases"/>
    <property type="match status" value="2"/>
</dbReference>
<comment type="similarity">
    <text evidence="2 9">Belongs to the glycosyl hydrolase 10 (cellulase F) family.</text>
</comment>
<evidence type="ECO:0000256" key="3">
    <source>
        <dbReference type="ARBA" id="ARBA00022651"/>
    </source>
</evidence>
<evidence type="ECO:0000256" key="1">
    <source>
        <dbReference type="ARBA" id="ARBA00000681"/>
    </source>
</evidence>
<dbReference type="EMBL" id="FOMH01000010">
    <property type="protein sequence ID" value="SFD67228.1"/>
    <property type="molecule type" value="Genomic_DNA"/>
</dbReference>
<evidence type="ECO:0000256" key="4">
    <source>
        <dbReference type="ARBA" id="ARBA00022729"/>
    </source>
</evidence>
<dbReference type="AlphaFoldDB" id="A0A1I1UCD1"/>
<evidence type="ECO:0000256" key="5">
    <source>
        <dbReference type="ARBA" id="ARBA00022801"/>
    </source>
</evidence>
<feature type="signal peptide" evidence="10">
    <location>
        <begin position="1"/>
        <end position="21"/>
    </location>
</feature>
<feature type="chain" id="PRO_5011452682" description="Beta-xylanase" evidence="10">
    <location>
        <begin position="22"/>
        <end position="558"/>
    </location>
</feature>
<dbReference type="PANTHER" id="PTHR31490:SF88">
    <property type="entry name" value="BETA-XYLANASE"/>
    <property type="match status" value="1"/>
</dbReference>
<dbReference type="GO" id="GO:0031176">
    <property type="term" value="F:endo-1,4-beta-xylanase activity"/>
    <property type="evidence" value="ECO:0007669"/>
    <property type="project" value="UniProtKB-EC"/>
</dbReference>
<dbReference type="STRING" id="739143.SAMN05216297_110256"/>
<name>A0A1I1UCD1_9FLAO</name>
<evidence type="ECO:0000256" key="10">
    <source>
        <dbReference type="SAM" id="SignalP"/>
    </source>
</evidence>
<dbReference type="InterPro" id="IPR044846">
    <property type="entry name" value="GH10"/>
</dbReference>
<keyword evidence="13" id="KW-1185">Reference proteome</keyword>
<dbReference type="InterPro" id="IPR001000">
    <property type="entry name" value="GH10_dom"/>
</dbReference>
<accession>A0A1I1UCD1</accession>
<dbReference type="InterPro" id="IPR008979">
    <property type="entry name" value="Galactose-bd-like_sf"/>
</dbReference>
<keyword evidence="7 9" id="KW-0326">Glycosidase</keyword>
<keyword evidence="6 9" id="KW-0119">Carbohydrate metabolism</keyword>
<dbReference type="Proteomes" id="UP000199672">
    <property type="component" value="Unassembled WGS sequence"/>
</dbReference>
<dbReference type="Gene3D" id="2.60.120.260">
    <property type="entry name" value="Galactose-binding domain-like"/>
    <property type="match status" value="1"/>
</dbReference>